<dbReference type="InterPro" id="IPR013320">
    <property type="entry name" value="ConA-like_dom_sf"/>
</dbReference>
<feature type="chain" id="PRO_5016445476" evidence="2">
    <location>
        <begin position="19"/>
        <end position="305"/>
    </location>
</feature>
<accession>A0A316XG42</accession>
<evidence type="ECO:0000256" key="2">
    <source>
        <dbReference type="SAM" id="SignalP"/>
    </source>
</evidence>
<evidence type="ECO:0000313" key="5">
    <source>
        <dbReference type="Proteomes" id="UP000236594"/>
    </source>
</evidence>
<dbReference type="AlphaFoldDB" id="A0A316XG42"/>
<proteinExistence type="predicted"/>
<dbReference type="Pfam" id="PF18962">
    <property type="entry name" value="Por_Secre_tail"/>
    <property type="match status" value="1"/>
</dbReference>
<keyword evidence="1 2" id="KW-0732">Signal</keyword>
<keyword evidence="5" id="KW-1185">Reference proteome</keyword>
<dbReference type="Proteomes" id="UP000236594">
    <property type="component" value="Unassembled WGS sequence"/>
</dbReference>
<dbReference type="RefSeq" id="WP_103249751.1">
    <property type="nucleotide sequence ID" value="NZ_PPED02000001.1"/>
</dbReference>
<evidence type="ECO:0000259" key="3">
    <source>
        <dbReference type="Pfam" id="PF18962"/>
    </source>
</evidence>
<dbReference type="InterPro" id="IPR026444">
    <property type="entry name" value="Secre_tail"/>
</dbReference>
<dbReference type="GO" id="GO:0004553">
    <property type="term" value="F:hydrolase activity, hydrolyzing O-glycosyl compounds"/>
    <property type="evidence" value="ECO:0007669"/>
    <property type="project" value="UniProtKB-ARBA"/>
</dbReference>
<organism evidence="4 5">
    <name type="scientific">Chryseobacterium phosphatilyticum</name>
    <dbReference type="NCBI Taxonomy" id="475075"/>
    <lineage>
        <taxon>Bacteria</taxon>
        <taxon>Pseudomonadati</taxon>
        <taxon>Bacteroidota</taxon>
        <taxon>Flavobacteriia</taxon>
        <taxon>Flavobacteriales</taxon>
        <taxon>Weeksellaceae</taxon>
        <taxon>Chryseobacterium group</taxon>
        <taxon>Chryseobacterium</taxon>
    </lineage>
</organism>
<feature type="domain" description="Secretion system C-terminal sorting" evidence="3">
    <location>
        <begin position="238"/>
        <end position="303"/>
    </location>
</feature>
<dbReference type="EMBL" id="PPED02000001">
    <property type="protein sequence ID" value="PWN71706.1"/>
    <property type="molecule type" value="Genomic_DNA"/>
</dbReference>
<reference evidence="4 5" key="1">
    <citation type="submission" date="2018-04" db="EMBL/GenBank/DDBJ databases">
        <title>Draft Genome Sequence of Phosphate-Solubilizing Chryseobacterium sp. ISE14 that is a Biocontrol and Plant Growth-Promoting Rhizobacterium Isolated from Cucumber.</title>
        <authorList>
            <person name="Jeong J.-J."/>
            <person name="Sang M.K."/>
            <person name="Choi I.-G."/>
            <person name="Kim K.D."/>
        </authorList>
    </citation>
    <scope>NUCLEOTIDE SEQUENCE [LARGE SCALE GENOMIC DNA]</scope>
    <source>
        <strain evidence="4 5">ISE14</strain>
    </source>
</reference>
<dbReference type="NCBIfam" id="TIGR04183">
    <property type="entry name" value="Por_Secre_tail"/>
    <property type="match status" value="1"/>
</dbReference>
<dbReference type="Gene3D" id="2.60.120.560">
    <property type="entry name" value="Exo-inulinase, domain 1"/>
    <property type="match status" value="1"/>
</dbReference>
<dbReference type="GO" id="GO:0005975">
    <property type="term" value="P:carbohydrate metabolic process"/>
    <property type="evidence" value="ECO:0007669"/>
    <property type="project" value="UniProtKB-ARBA"/>
</dbReference>
<comment type="caution">
    <text evidence="4">The sequence shown here is derived from an EMBL/GenBank/DDBJ whole genome shotgun (WGS) entry which is preliminary data.</text>
</comment>
<evidence type="ECO:0000313" key="4">
    <source>
        <dbReference type="EMBL" id="PWN71706.1"/>
    </source>
</evidence>
<dbReference type="OrthoDB" id="1467680at2"/>
<evidence type="ECO:0000256" key="1">
    <source>
        <dbReference type="ARBA" id="ARBA00022729"/>
    </source>
</evidence>
<sequence>MKIIYSIAFSLLCTFSMAQQSTSFEDSEGFVEGDINGQGFWISTPTGDVPPNVTHQMISLDNASDGSHSLRIVKEPIFGTQTEPIIGGFYNLPTPLAFGNFSVSFDINMSQHNGSVFGFQAMDSLEEQYVVRVDFDKTGVVTILNSVSGAPSLVSTPGVWSPDIWYRFKVISTSGEVKYYLNDVLIFTGVAVQPLNIGQLRFVHNNAIGTAYVDNIKVNNDLNMRVKDFKTNQKLVQLYPNPASDVIKIKSPYKIKYAEVFDLTGKRVEVKLSGDHIDLKNLIVGEYILKVETEKNSITEKFIKN</sequence>
<feature type="signal peptide" evidence="2">
    <location>
        <begin position="1"/>
        <end position="18"/>
    </location>
</feature>
<name>A0A316XG42_9FLAO</name>
<gene>
    <name evidence="4" type="ORF">C1631_003540</name>
</gene>
<protein>
    <submittedName>
        <fullName evidence="4">T9SS C-terminal target domain-containing protein</fullName>
    </submittedName>
</protein>
<dbReference type="SUPFAM" id="SSF49899">
    <property type="entry name" value="Concanavalin A-like lectins/glucanases"/>
    <property type="match status" value="1"/>
</dbReference>